<dbReference type="InterPro" id="IPR004136">
    <property type="entry name" value="NMO"/>
</dbReference>
<dbReference type="InterPro" id="IPR013785">
    <property type="entry name" value="Aldolase_TIM"/>
</dbReference>
<organism evidence="12 13">
    <name type="scientific">Staphylococcus aureus</name>
    <dbReference type="NCBI Taxonomy" id="1280"/>
    <lineage>
        <taxon>Bacteria</taxon>
        <taxon>Bacillati</taxon>
        <taxon>Bacillota</taxon>
        <taxon>Bacilli</taxon>
        <taxon>Bacillales</taxon>
        <taxon>Staphylococcaceae</taxon>
        <taxon>Staphylococcus</taxon>
    </lineage>
</organism>
<keyword evidence="7" id="KW-0288">FMN</keyword>
<reference evidence="12 13" key="1">
    <citation type="submission" date="2018-06" db="EMBL/GenBank/DDBJ databases">
        <authorList>
            <consortium name="Pathogen Informatics"/>
            <person name="Doyle S."/>
        </authorList>
    </citation>
    <scope>NUCLEOTIDE SEQUENCE [LARGE SCALE GENOMIC DNA]</scope>
    <source>
        <strain evidence="12 13">EOE047</strain>
    </source>
</reference>
<keyword evidence="5" id="KW-0216">Detoxification</keyword>
<dbReference type="PANTHER" id="PTHR42747">
    <property type="entry name" value="NITRONATE MONOOXYGENASE-RELATED"/>
    <property type="match status" value="1"/>
</dbReference>
<evidence type="ECO:0000256" key="6">
    <source>
        <dbReference type="ARBA" id="ARBA00022630"/>
    </source>
</evidence>
<comment type="caution">
    <text evidence="12">The sequence shown here is derived from an EMBL/GenBank/DDBJ whole genome shotgun (WGS) entry which is preliminary data.</text>
</comment>
<evidence type="ECO:0000256" key="11">
    <source>
        <dbReference type="ARBA" id="ARBA00049401"/>
    </source>
</evidence>
<keyword evidence="9" id="KW-0503">Monooxygenase</keyword>
<comment type="cofactor">
    <cofactor evidence="1">
        <name>FMN</name>
        <dbReference type="ChEBI" id="CHEBI:58210"/>
    </cofactor>
</comment>
<evidence type="ECO:0000256" key="8">
    <source>
        <dbReference type="ARBA" id="ARBA00023002"/>
    </source>
</evidence>
<gene>
    <name evidence="12" type="ORF">SAMEA1466929_00560</name>
</gene>
<sequence length="162" mass="18089">MWNKNRLTQMLSIEYPIIQAGMAGSTTPKLVASVSNSGGLGTIGAGYFNTQQLEDEIDYVRQLTSNSFGVNVFVPSQQSYTSSQIENMNAWLKPYRRALHLEEPVVKITEEQQFKCHIDTIIKKQVTVCCFTFGIPNESIIKRLKEANIKLIGTATSGSYCE</sequence>
<dbReference type="Gene3D" id="3.20.20.70">
    <property type="entry name" value="Aldolase class I"/>
    <property type="match status" value="1"/>
</dbReference>
<evidence type="ECO:0000256" key="1">
    <source>
        <dbReference type="ARBA" id="ARBA00001917"/>
    </source>
</evidence>
<evidence type="ECO:0000256" key="10">
    <source>
        <dbReference type="ARBA" id="ARBA00031155"/>
    </source>
</evidence>
<dbReference type="Proteomes" id="UP000249918">
    <property type="component" value="Unassembled WGS sequence"/>
</dbReference>
<protein>
    <recommendedName>
        <fullName evidence="4">Probable nitronate monooxygenase</fullName>
    </recommendedName>
    <alternativeName>
        <fullName evidence="10">Propionate 3-nitronate monooxygenase</fullName>
    </alternativeName>
</protein>
<evidence type="ECO:0000256" key="4">
    <source>
        <dbReference type="ARBA" id="ARBA00013457"/>
    </source>
</evidence>
<comment type="function">
    <text evidence="2">Nitronate monooxygenase that uses molecular oxygen to catalyze the oxidative denitrification of alkyl nitronates. Acts on propionate 3-nitronate (P3N), the presumed physiological substrate. Probably functions in the detoxification of P3N, a metabolic poison produced by plants and fungi as a defense mechanism.</text>
</comment>
<comment type="similarity">
    <text evidence="3">Belongs to the nitronate monooxygenase family. NMO class I subfamily.</text>
</comment>
<keyword evidence="8" id="KW-0560">Oxidoreductase</keyword>
<evidence type="ECO:0000256" key="3">
    <source>
        <dbReference type="ARBA" id="ARBA00009881"/>
    </source>
</evidence>
<dbReference type="Pfam" id="PF03060">
    <property type="entry name" value="NMO"/>
    <property type="match status" value="1"/>
</dbReference>
<dbReference type="AlphaFoldDB" id="A0AAX2JXN0"/>
<accession>A0AAX2JXN0</accession>
<comment type="catalytic activity">
    <reaction evidence="11">
        <text>3 propionate 3-nitronate + 3 O2 + H2O = 3 3-oxopropanoate + 2 nitrate + nitrite + H2O2 + 3 H(+)</text>
        <dbReference type="Rhea" id="RHEA:57332"/>
        <dbReference type="ChEBI" id="CHEBI:15377"/>
        <dbReference type="ChEBI" id="CHEBI:15378"/>
        <dbReference type="ChEBI" id="CHEBI:15379"/>
        <dbReference type="ChEBI" id="CHEBI:16240"/>
        <dbReference type="ChEBI" id="CHEBI:16301"/>
        <dbReference type="ChEBI" id="CHEBI:17632"/>
        <dbReference type="ChEBI" id="CHEBI:33190"/>
        <dbReference type="ChEBI" id="CHEBI:136067"/>
    </reaction>
</comment>
<evidence type="ECO:0000256" key="5">
    <source>
        <dbReference type="ARBA" id="ARBA00022575"/>
    </source>
</evidence>
<name>A0AAX2JXN0_STAAU</name>
<evidence type="ECO:0000256" key="2">
    <source>
        <dbReference type="ARBA" id="ARBA00003535"/>
    </source>
</evidence>
<dbReference type="SUPFAM" id="SSF51412">
    <property type="entry name" value="Inosine monophosphate dehydrogenase (IMPDH)"/>
    <property type="match status" value="1"/>
</dbReference>
<keyword evidence="6" id="KW-0285">Flavoprotein</keyword>
<evidence type="ECO:0000256" key="7">
    <source>
        <dbReference type="ARBA" id="ARBA00022643"/>
    </source>
</evidence>
<dbReference type="EMBL" id="UDJK01000002">
    <property type="protein sequence ID" value="SRC22169.1"/>
    <property type="molecule type" value="Genomic_DNA"/>
</dbReference>
<dbReference type="PANTHER" id="PTHR42747:SF3">
    <property type="entry name" value="NITRONATE MONOOXYGENASE-RELATED"/>
    <property type="match status" value="1"/>
</dbReference>
<evidence type="ECO:0000313" key="12">
    <source>
        <dbReference type="EMBL" id="SRC22169.1"/>
    </source>
</evidence>
<dbReference type="CDD" id="cd04730">
    <property type="entry name" value="NPD_like"/>
    <property type="match status" value="1"/>
</dbReference>
<evidence type="ECO:0000256" key="9">
    <source>
        <dbReference type="ARBA" id="ARBA00023033"/>
    </source>
</evidence>
<dbReference type="GO" id="GO:0009636">
    <property type="term" value="P:response to toxic substance"/>
    <property type="evidence" value="ECO:0007669"/>
    <property type="project" value="UniProtKB-KW"/>
</dbReference>
<evidence type="ECO:0000313" key="13">
    <source>
        <dbReference type="Proteomes" id="UP000249918"/>
    </source>
</evidence>
<proteinExistence type="inferred from homology"/>
<dbReference type="GO" id="GO:0018580">
    <property type="term" value="F:nitronate monooxygenase activity"/>
    <property type="evidence" value="ECO:0007669"/>
    <property type="project" value="InterPro"/>
</dbReference>